<comment type="caution">
    <text evidence="1">The sequence shown here is derived from an EMBL/GenBank/DDBJ whole genome shotgun (WGS) entry which is preliminary data.</text>
</comment>
<dbReference type="Proteomes" id="UP000256334">
    <property type="component" value="Unassembled WGS sequence"/>
</dbReference>
<sequence>MIRRVGLSDKHDRKVEAIGKRYRSLSETDIRAMALLAVKDFDTAIMRVSPQAAEDARIRYYAAIWTLNHGTLLGSFAEENAAGNYLQRLCAAAIGQIPHWGQYGQFEINVQGTPVKVTRTRAIEGPHSAFRFEALDTNAPFCVNTGVLEATFGFPPFHVERVVTAFCEKQLAASAVALDPSRHDEVQRRYRFWQCQKHQNRNSQV</sequence>
<accession>A0A3D9E0T0</accession>
<dbReference type="AlphaFoldDB" id="A0A3D9E0T0"/>
<keyword evidence="2" id="KW-1185">Reference proteome</keyword>
<gene>
    <name evidence="1" type="ORF">C8D72_0019</name>
</gene>
<proteinExistence type="predicted"/>
<dbReference type="OrthoDB" id="8874515at2"/>
<evidence type="ECO:0000313" key="1">
    <source>
        <dbReference type="EMBL" id="REC96662.1"/>
    </source>
</evidence>
<name>A0A3D9E0T0_9GAMM</name>
<dbReference type="EMBL" id="QRDJ01000003">
    <property type="protein sequence ID" value="REC96662.1"/>
    <property type="molecule type" value="Genomic_DNA"/>
</dbReference>
<evidence type="ECO:0000313" key="2">
    <source>
        <dbReference type="Proteomes" id="UP000256334"/>
    </source>
</evidence>
<protein>
    <submittedName>
        <fullName evidence="1">Uncharacterized protein</fullName>
    </submittedName>
</protein>
<organism evidence="1 2">
    <name type="scientific">Kushneria indalinina DSM 14324</name>
    <dbReference type="NCBI Taxonomy" id="1122140"/>
    <lineage>
        <taxon>Bacteria</taxon>
        <taxon>Pseudomonadati</taxon>
        <taxon>Pseudomonadota</taxon>
        <taxon>Gammaproteobacteria</taxon>
        <taxon>Oceanospirillales</taxon>
        <taxon>Halomonadaceae</taxon>
        <taxon>Kushneria</taxon>
    </lineage>
</organism>
<reference evidence="1 2" key="1">
    <citation type="submission" date="2018-07" db="EMBL/GenBank/DDBJ databases">
        <title>Genomic Encyclopedia of Type Strains, Phase IV (KMG-IV): sequencing the most valuable type-strain genomes for metagenomic binning, comparative biology and taxonomic classification.</title>
        <authorList>
            <person name="Goeker M."/>
        </authorList>
    </citation>
    <scope>NUCLEOTIDE SEQUENCE [LARGE SCALE GENOMIC DNA]</scope>
    <source>
        <strain evidence="1 2">DSM 14324</strain>
    </source>
</reference>